<dbReference type="GO" id="GO:0005634">
    <property type="term" value="C:nucleus"/>
    <property type="evidence" value="ECO:0007669"/>
    <property type="project" value="TreeGrafter"/>
</dbReference>
<dbReference type="InterPro" id="IPR048519">
    <property type="entry name" value="Gfd2/YDR514C-like_C"/>
</dbReference>
<dbReference type="InterPro" id="IPR036397">
    <property type="entry name" value="RNaseH_sf"/>
</dbReference>
<organism evidence="3 4">
    <name type="scientific">Trichoderma harzianum</name>
    <name type="common">Hypocrea lixii</name>
    <dbReference type="NCBI Taxonomy" id="5544"/>
    <lineage>
        <taxon>Eukaryota</taxon>
        <taxon>Fungi</taxon>
        <taxon>Dikarya</taxon>
        <taxon>Ascomycota</taxon>
        <taxon>Pezizomycotina</taxon>
        <taxon>Sordariomycetes</taxon>
        <taxon>Hypocreomycetidae</taxon>
        <taxon>Hypocreales</taxon>
        <taxon>Hypocreaceae</taxon>
        <taxon>Trichoderma</taxon>
    </lineage>
</organism>
<dbReference type="InterPro" id="IPR012337">
    <property type="entry name" value="RNaseH-like_sf"/>
</dbReference>
<comment type="caution">
    <text evidence="3">The sequence shown here is derived from an EMBL/GenBank/DDBJ whole genome shotgun (WGS) entry which is preliminary data.</text>
</comment>
<evidence type="ECO:0000313" key="3">
    <source>
        <dbReference type="EMBL" id="PNP56152.1"/>
    </source>
</evidence>
<proteinExistence type="predicted"/>
<evidence type="ECO:0000259" key="2">
    <source>
        <dbReference type="Pfam" id="PF21762"/>
    </source>
</evidence>
<dbReference type="PANTHER" id="PTHR28083:SF1">
    <property type="entry name" value="GOOD FOR FULL DBP5 ACTIVITY PROTEIN 2"/>
    <property type="match status" value="1"/>
</dbReference>
<feature type="region of interest" description="Disordered" evidence="1">
    <location>
        <begin position="290"/>
        <end position="324"/>
    </location>
</feature>
<reference evidence="3 4" key="1">
    <citation type="submission" date="2017-02" db="EMBL/GenBank/DDBJ databases">
        <title>Genomes of Trichoderma spp. with biocontrol activity.</title>
        <authorList>
            <person name="Gardiner D."/>
            <person name="Kazan K."/>
            <person name="Vos C."/>
            <person name="Harvey P."/>
        </authorList>
    </citation>
    <scope>NUCLEOTIDE SEQUENCE [LARGE SCALE GENOMIC DNA]</scope>
    <source>
        <strain evidence="3 4">Tr1</strain>
    </source>
</reference>
<dbReference type="InterPro" id="IPR040151">
    <property type="entry name" value="Gfd2/YDR514C-like"/>
</dbReference>
<evidence type="ECO:0000256" key="1">
    <source>
        <dbReference type="SAM" id="MobiDB-lite"/>
    </source>
</evidence>
<sequence>MASVPGQHTGILREENIALRQILGYRLGTLTSSPYRLPSIGQYLPGTSIKDVLLVSVDVDTGGGYEAISEEQSFHIGISIFDTRSLTEQPQGLGDAVKSYQFINNNSRPCRWAAKSFLFGESKLIDLADLPASLLLLTQGRDYVLVAHGIDTDIKFFNNLNPEIANGASYILDTVKAAQYPLQLYYRYSLENLLDEFNIRYAKLHAAGNDAHFALKALLMIAVRDGQMASAPETTTPIHKDLFRILDAIAHAPVAIPIWTEKPPAASHTPQTKPKLGILAKRRLRAAAKAARKASQELPYADELNGQGDHGSDDEEKIAGELPP</sequence>
<protein>
    <recommendedName>
        <fullName evidence="2">Gfd2/YDR514C-like C-terminal domain-containing protein</fullName>
    </recommendedName>
</protein>
<dbReference type="Gene3D" id="3.30.420.10">
    <property type="entry name" value="Ribonuclease H-like superfamily/Ribonuclease H"/>
    <property type="match status" value="1"/>
</dbReference>
<accession>A0A2K0UEE4</accession>
<feature type="domain" description="Gfd2/YDR514C-like C-terminal" evidence="2">
    <location>
        <begin position="75"/>
        <end position="220"/>
    </location>
</feature>
<dbReference type="Pfam" id="PF21762">
    <property type="entry name" value="DEDDh_C"/>
    <property type="match status" value="1"/>
</dbReference>
<dbReference type="GO" id="GO:0003676">
    <property type="term" value="F:nucleic acid binding"/>
    <property type="evidence" value="ECO:0007669"/>
    <property type="project" value="InterPro"/>
</dbReference>
<dbReference type="PANTHER" id="PTHR28083">
    <property type="entry name" value="GOOD FOR FULL DBP5 ACTIVITY PROTEIN 2"/>
    <property type="match status" value="1"/>
</dbReference>
<dbReference type="SUPFAM" id="SSF53098">
    <property type="entry name" value="Ribonuclease H-like"/>
    <property type="match status" value="1"/>
</dbReference>
<dbReference type="AlphaFoldDB" id="A0A2K0UEE4"/>
<evidence type="ECO:0000313" key="4">
    <source>
        <dbReference type="Proteomes" id="UP000236290"/>
    </source>
</evidence>
<name>A0A2K0UEE4_TRIHA</name>
<dbReference type="Proteomes" id="UP000236290">
    <property type="component" value="Unassembled WGS sequence"/>
</dbReference>
<gene>
    <name evidence="3" type="ORF">THARTR1_03677</name>
</gene>
<dbReference type="EMBL" id="MTYI01000048">
    <property type="protein sequence ID" value="PNP56152.1"/>
    <property type="molecule type" value="Genomic_DNA"/>
</dbReference>
<dbReference type="OrthoDB" id="5953249at2759"/>